<keyword evidence="2" id="KW-1185">Reference proteome</keyword>
<evidence type="ECO:0000313" key="2">
    <source>
        <dbReference type="Proteomes" id="UP001374952"/>
    </source>
</evidence>
<reference evidence="1" key="1">
    <citation type="submission" date="2024-02" db="EMBL/GenBank/DDBJ databases">
        <title>Bacteria isolated from the canopy kelp, Nereocystis luetkeana.</title>
        <authorList>
            <person name="Pfister C.A."/>
            <person name="Younker I.T."/>
            <person name="Light S.H."/>
        </authorList>
    </citation>
    <scope>NUCLEOTIDE SEQUENCE</scope>
    <source>
        <strain evidence="1">TN.2.01</strain>
    </source>
</reference>
<dbReference type="Proteomes" id="UP001374952">
    <property type="component" value="Unassembled WGS sequence"/>
</dbReference>
<dbReference type="EMBL" id="JBAKAX010000229">
    <property type="protein sequence ID" value="MEL0606574.1"/>
    <property type="molecule type" value="Genomic_DNA"/>
</dbReference>
<accession>A0ACC6RA04</accession>
<name>A0ACC6RA04_9GAMM</name>
<keyword evidence="1" id="KW-0378">Hydrolase</keyword>
<proteinExistence type="predicted"/>
<dbReference type="EC" id="3.5.3.11" evidence="1"/>
<protein>
    <submittedName>
        <fullName evidence="1">Agmatinase</fullName>
        <ecNumber evidence="1">3.5.3.11</ecNumber>
    </submittedName>
</protein>
<evidence type="ECO:0000313" key="1">
    <source>
        <dbReference type="EMBL" id="MEL0606574.1"/>
    </source>
</evidence>
<comment type="caution">
    <text evidence="1">The sequence shown here is derived from an EMBL/GenBank/DDBJ whole genome shotgun (WGS) entry which is preliminary data.</text>
</comment>
<gene>
    <name evidence="1" type="ORF">V6250_20790</name>
</gene>
<sequence>MSSLFGHVDHSMYSNGMTFLRRAMVQNINAIDADVVLLGLPFDLATSG</sequence>
<feature type="non-terminal residue" evidence="1">
    <location>
        <position position="48"/>
    </location>
</feature>
<organism evidence="1 2">
    <name type="scientific">Pseudoalteromonas undina</name>
    <dbReference type="NCBI Taxonomy" id="43660"/>
    <lineage>
        <taxon>Bacteria</taxon>
        <taxon>Pseudomonadati</taxon>
        <taxon>Pseudomonadota</taxon>
        <taxon>Gammaproteobacteria</taxon>
        <taxon>Alteromonadales</taxon>
        <taxon>Pseudoalteromonadaceae</taxon>
        <taxon>Pseudoalteromonas</taxon>
    </lineage>
</organism>